<evidence type="ECO:0000313" key="1">
    <source>
        <dbReference type="EMBL" id="KAH7913807.1"/>
    </source>
</evidence>
<protein>
    <submittedName>
        <fullName evidence="1">Uncharacterized protein</fullName>
    </submittedName>
</protein>
<reference evidence="1" key="1">
    <citation type="journal article" date="2021" name="New Phytol.">
        <title>Evolutionary innovations through gain and loss of genes in the ectomycorrhizal Boletales.</title>
        <authorList>
            <person name="Wu G."/>
            <person name="Miyauchi S."/>
            <person name="Morin E."/>
            <person name="Kuo A."/>
            <person name="Drula E."/>
            <person name="Varga T."/>
            <person name="Kohler A."/>
            <person name="Feng B."/>
            <person name="Cao Y."/>
            <person name="Lipzen A."/>
            <person name="Daum C."/>
            <person name="Hundley H."/>
            <person name="Pangilinan J."/>
            <person name="Johnson J."/>
            <person name="Barry K."/>
            <person name="LaButti K."/>
            <person name="Ng V."/>
            <person name="Ahrendt S."/>
            <person name="Min B."/>
            <person name="Choi I.G."/>
            <person name="Park H."/>
            <person name="Plett J.M."/>
            <person name="Magnuson J."/>
            <person name="Spatafora J.W."/>
            <person name="Nagy L.G."/>
            <person name="Henrissat B."/>
            <person name="Grigoriev I.V."/>
            <person name="Yang Z.L."/>
            <person name="Xu J."/>
            <person name="Martin F.M."/>
        </authorList>
    </citation>
    <scope>NUCLEOTIDE SEQUENCE</scope>
    <source>
        <strain evidence="1">ATCC 28755</strain>
    </source>
</reference>
<name>A0ACB8AKN4_9AGAM</name>
<dbReference type="EMBL" id="MU267624">
    <property type="protein sequence ID" value="KAH7913807.1"/>
    <property type="molecule type" value="Genomic_DNA"/>
</dbReference>
<keyword evidence="2" id="KW-1185">Reference proteome</keyword>
<comment type="caution">
    <text evidence="1">The sequence shown here is derived from an EMBL/GenBank/DDBJ whole genome shotgun (WGS) entry which is preliminary data.</text>
</comment>
<sequence length="215" mass="23812">MATYVMALVIMLLCQAVITLRVWYLFSRSKYIRYGAVAMYGACTLSTALCAAFLFSTVKNELEAPNLFKSPSAVVAVYIPSLVIHTVLFGLKVYRFATSPTYYQSKTLLRRFLKEGGIMYMFASASLVWTITALSLTSPSQLGVYLAALQADLAVGATVVSVCRAMLSIRSLAATCHVDPEFLLNHAELSRVRWIKGAHDGEIWVESYGQESYEM</sequence>
<evidence type="ECO:0000313" key="2">
    <source>
        <dbReference type="Proteomes" id="UP000790377"/>
    </source>
</evidence>
<proteinExistence type="predicted"/>
<dbReference type="Proteomes" id="UP000790377">
    <property type="component" value="Unassembled WGS sequence"/>
</dbReference>
<gene>
    <name evidence="1" type="ORF">BJ138DRAFT_1133859</name>
</gene>
<organism evidence="1 2">
    <name type="scientific">Hygrophoropsis aurantiaca</name>
    <dbReference type="NCBI Taxonomy" id="72124"/>
    <lineage>
        <taxon>Eukaryota</taxon>
        <taxon>Fungi</taxon>
        <taxon>Dikarya</taxon>
        <taxon>Basidiomycota</taxon>
        <taxon>Agaricomycotina</taxon>
        <taxon>Agaricomycetes</taxon>
        <taxon>Agaricomycetidae</taxon>
        <taxon>Boletales</taxon>
        <taxon>Coniophorineae</taxon>
        <taxon>Hygrophoropsidaceae</taxon>
        <taxon>Hygrophoropsis</taxon>
    </lineage>
</organism>
<accession>A0ACB8AKN4</accession>